<evidence type="ECO:0000256" key="4">
    <source>
        <dbReference type="SAM" id="SignalP"/>
    </source>
</evidence>
<dbReference type="CDD" id="cd13401">
    <property type="entry name" value="Slt70-like"/>
    <property type="match status" value="1"/>
</dbReference>
<evidence type="ECO:0000313" key="7">
    <source>
        <dbReference type="Proteomes" id="UP000516105"/>
    </source>
</evidence>
<dbReference type="SUPFAM" id="SSF48435">
    <property type="entry name" value="Bacterial muramidases"/>
    <property type="match status" value="1"/>
</dbReference>
<dbReference type="Gene3D" id="1.25.20.10">
    <property type="entry name" value="Bacterial muramidases"/>
    <property type="match status" value="1"/>
</dbReference>
<keyword evidence="7" id="KW-1185">Reference proteome</keyword>
<keyword evidence="3 4" id="KW-0732">Signal</keyword>
<comment type="similarity">
    <text evidence="1">Belongs to the transglycosylase Slt family.</text>
</comment>
<comment type="similarity">
    <text evidence="2">Belongs to the virb1 family.</text>
</comment>
<dbReference type="EMBL" id="CP060782">
    <property type="protein sequence ID" value="QNP46826.1"/>
    <property type="molecule type" value="Genomic_DNA"/>
</dbReference>
<dbReference type="Gene3D" id="1.10.530.10">
    <property type="match status" value="1"/>
</dbReference>
<name>A0ABX6TAE8_9SPHN</name>
<dbReference type="SUPFAM" id="SSF53955">
    <property type="entry name" value="Lysozyme-like"/>
    <property type="match status" value="1"/>
</dbReference>
<dbReference type="Pfam" id="PF01464">
    <property type="entry name" value="SLT"/>
    <property type="match status" value="1"/>
</dbReference>
<reference evidence="6 7" key="1">
    <citation type="submission" date="2020-08" db="EMBL/GenBank/DDBJ databases">
        <title>Genome sequence of Sphingomonas sediminicola KACC 15039T.</title>
        <authorList>
            <person name="Hyun D.-W."/>
            <person name="Bae J.-W."/>
        </authorList>
    </citation>
    <scope>NUCLEOTIDE SEQUENCE [LARGE SCALE GENOMIC DNA]</scope>
    <source>
        <strain evidence="6 7">KACC 15039</strain>
    </source>
</reference>
<dbReference type="InterPro" id="IPR008258">
    <property type="entry name" value="Transglycosylase_SLT_dom_1"/>
</dbReference>
<sequence length="656" mass="72596">MSSMRGVALILLLVTSTAASTQTTYPAYSAPRPAYASPTAGYSVGYALNDWRRLRQNSGFTFGDYARFLNANPGWPEESKLRRWAEAAMRPGENAGVVLAFFSNEQPKTGNGYARLADALSATGRNAEALAAVRAAWASSDLSTTDEQSIFARYGQSLTWQDHDRRTDSLLFAKDATDAERFLPLTSAARRGAFTARVAMQKRWPDAETRYQAVMGQVVTDAGLMMDRARYLRDANWEHSARQLFARDHNFTYRPADPDRFMDMQILLADSAAQNGYWSIAYNIARQTDDVLTPGVNVSDQDLGIRDKYTSLMWLGGTAAWSGLNRPNDAMIMFDRYSRGGRSLQVLSKGLYWAGKAAMSARRATEGTAYFQRAAAYPELFYGQLALEQLGRSVPAPGPLPTFAVNPQQRAEFGTRRLVQAVQILGQQGQREEQTLFVRALAESLNNDAERVLATQLGQQIGREDLGVWVARMARIKGNAFYVESAYPRLQASVSGARMWSLAHGITRQESSFDRAAVSHAGARGMMQLMPGTAREQAGKMGIGYDGYRLTTDPSYNVMLGTAYFQRMLNIWDGNVPLAVASYNAGSGNVGKWVNRYGDPRGQKDVLHWIEQIPFSETKAYVQRVIENSVVYDRMNPGSTAGTIHVSNYLGKSRPG</sequence>
<evidence type="ECO:0000259" key="5">
    <source>
        <dbReference type="Pfam" id="PF01464"/>
    </source>
</evidence>
<dbReference type="InterPro" id="IPR023346">
    <property type="entry name" value="Lysozyme-like_dom_sf"/>
</dbReference>
<dbReference type="InterPro" id="IPR008939">
    <property type="entry name" value="Lytic_TGlycosylase_superhlx_U"/>
</dbReference>
<evidence type="ECO:0000256" key="1">
    <source>
        <dbReference type="ARBA" id="ARBA00007734"/>
    </source>
</evidence>
<protein>
    <submittedName>
        <fullName evidence="6">Lytic transglycosylase domain-containing protein</fullName>
    </submittedName>
</protein>
<dbReference type="RefSeq" id="WP_187709779.1">
    <property type="nucleotide sequence ID" value="NZ_CP060782.1"/>
</dbReference>
<evidence type="ECO:0000313" key="6">
    <source>
        <dbReference type="EMBL" id="QNP46826.1"/>
    </source>
</evidence>
<feature type="domain" description="Transglycosylase SLT" evidence="5">
    <location>
        <begin position="498"/>
        <end position="603"/>
    </location>
</feature>
<organism evidence="6 7">
    <name type="scientific">Sphingomonas sediminicola</name>
    <dbReference type="NCBI Taxonomy" id="386874"/>
    <lineage>
        <taxon>Bacteria</taxon>
        <taxon>Pseudomonadati</taxon>
        <taxon>Pseudomonadota</taxon>
        <taxon>Alphaproteobacteria</taxon>
        <taxon>Sphingomonadales</taxon>
        <taxon>Sphingomonadaceae</taxon>
        <taxon>Sphingomonas</taxon>
    </lineage>
</organism>
<evidence type="ECO:0000256" key="2">
    <source>
        <dbReference type="ARBA" id="ARBA00009387"/>
    </source>
</evidence>
<feature type="chain" id="PRO_5047073691" evidence="4">
    <location>
        <begin position="22"/>
        <end position="656"/>
    </location>
</feature>
<accession>A0ABX6TAE8</accession>
<dbReference type="PANTHER" id="PTHR37423:SF2">
    <property type="entry name" value="MEMBRANE-BOUND LYTIC MUREIN TRANSGLYCOSYLASE C"/>
    <property type="match status" value="1"/>
</dbReference>
<dbReference type="PANTHER" id="PTHR37423">
    <property type="entry name" value="SOLUBLE LYTIC MUREIN TRANSGLYCOSYLASE-RELATED"/>
    <property type="match status" value="1"/>
</dbReference>
<evidence type="ECO:0000256" key="3">
    <source>
        <dbReference type="ARBA" id="ARBA00022729"/>
    </source>
</evidence>
<proteinExistence type="inferred from homology"/>
<feature type="signal peptide" evidence="4">
    <location>
        <begin position="1"/>
        <end position="21"/>
    </location>
</feature>
<dbReference type="Proteomes" id="UP000516105">
    <property type="component" value="Chromosome"/>
</dbReference>
<gene>
    <name evidence="6" type="ORF">H9L14_07245</name>
</gene>